<feature type="chain" id="PRO_5016804006" evidence="1">
    <location>
        <begin position="20"/>
        <end position="175"/>
    </location>
</feature>
<proteinExistence type="predicted"/>
<dbReference type="InParanoid" id="A0A369J5X5"/>
<evidence type="ECO:0000256" key="1">
    <source>
        <dbReference type="SAM" id="SignalP"/>
    </source>
</evidence>
<keyword evidence="3" id="KW-1185">Reference proteome</keyword>
<dbReference type="AlphaFoldDB" id="A0A369J5X5"/>
<evidence type="ECO:0000313" key="2">
    <source>
        <dbReference type="EMBL" id="RDB17461.1"/>
    </source>
</evidence>
<comment type="caution">
    <text evidence="2">The sequence shown here is derived from an EMBL/GenBank/DDBJ whole genome shotgun (WGS) entry which is preliminary data.</text>
</comment>
<sequence length="175" mass="17587">MKFSTALIVLVSFVVAGSAASVPVIKADVAVVAEQISKLDASISAVPDVAGGATIPQITAIATNAKATISALEKGTVDIKGSSTLNDPDAKAILALVKPYVTIVLHALGVIVKKKIAFTAGEVVLIGPVLKDINQAATAFGSALVDTAPASTVADAKQIQKTVKDALTVALAAYP</sequence>
<dbReference type="EMBL" id="LUEZ02000112">
    <property type="protein sequence ID" value="RDB17461.1"/>
    <property type="molecule type" value="Genomic_DNA"/>
</dbReference>
<feature type="signal peptide" evidence="1">
    <location>
        <begin position="1"/>
        <end position="19"/>
    </location>
</feature>
<accession>A0A369J5X5</accession>
<reference evidence="2" key="1">
    <citation type="submission" date="2018-04" db="EMBL/GenBank/DDBJ databases">
        <title>Whole genome sequencing of Hypsizygus marmoreus.</title>
        <authorList>
            <person name="Choi I.-G."/>
            <person name="Min B."/>
            <person name="Kim J.-G."/>
            <person name="Kim S."/>
            <person name="Oh Y.-L."/>
            <person name="Kong W.-S."/>
            <person name="Park H."/>
            <person name="Jeong J."/>
            <person name="Song E.-S."/>
        </authorList>
    </citation>
    <scope>NUCLEOTIDE SEQUENCE [LARGE SCALE GENOMIC DNA]</scope>
    <source>
        <strain evidence="2">51987-8</strain>
    </source>
</reference>
<protein>
    <submittedName>
        <fullName evidence="2">Uncharacterized protein</fullName>
    </submittedName>
</protein>
<keyword evidence="1" id="KW-0732">Signal</keyword>
<organism evidence="2 3">
    <name type="scientific">Hypsizygus marmoreus</name>
    <name type="common">White beech mushroom</name>
    <name type="synonym">Agaricus marmoreus</name>
    <dbReference type="NCBI Taxonomy" id="39966"/>
    <lineage>
        <taxon>Eukaryota</taxon>
        <taxon>Fungi</taxon>
        <taxon>Dikarya</taxon>
        <taxon>Basidiomycota</taxon>
        <taxon>Agaricomycotina</taxon>
        <taxon>Agaricomycetes</taxon>
        <taxon>Agaricomycetidae</taxon>
        <taxon>Agaricales</taxon>
        <taxon>Tricholomatineae</taxon>
        <taxon>Lyophyllaceae</taxon>
        <taxon>Hypsizygus</taxon>
    </lineage>
</organism>
<gene>
    <name evidence="2" type="ORF">Hypma_001620</name>
</gene>
<dbReference type="OrthoDB" id="3485059at2759"/>
<dbReference type="Proteomes" id="UP000076154">
    <property type="component" value="Unassembled WGS sequence"/>
</dbReference>
<evidence type="ECO:0000313" key="3">
    <source>
        <dbReference type="Proteomes" id="UP000076154"/>
    </source>
</evidence>
<dbReference type="Pfam" id="PF12296">
    <property type="entry name" value="HsbA"/>
    <property type="match status" value="1"/>
</dbReference>
<dbReference type="InterPro" id="IPR021054">
    <property type="entry name" value="Cell_wall_mannoprotein_1"/>
</dbReference>
<name>A0A369J5X5_HYPMA</name>